<dbReference type="OrthoDB" id="6361347at2759"/>
<accession>K0RZE8</accession>
<proteinExistence type="predicted"/>
<dbReference type="eggNOG" id="ENOG502RZUU">
    <property type="taxonomic scope" value="Eukaryota"/>
</dbReference>
<dbReference type="InterPro" id="IPR037473">
    <property type="entry name" value="Lcp-like"/>
</dbReference>
<dbReference type="Pfam" id="PF09995">
    <property type="entry name" value="MPAB_Lcp_cat"/>
    <property type="match status" value="1"/>
</dbReference>
<dbReference type="AlphaFoldDB" id="K0RZE8"/>
<keyword evidence="1" id="KW-1133">Transmembrane helix</keyword>
<evidence type="ECO:0000256" key="1">
    <source>
        <dbReference type="SAM" id="Phobius"/>
    </source>
</evidence>
<comment type="caution">
    <text evidence="3">The sequence shown here is derived from an EMBL/GenBank/DDBJ whole genome shotgun (WGS) entry which is preliminary data.</text>
</comment>
<protein>
    <recommendedName>
        <fullName evidence="2">ER-bound oxygenase mpaB/mpaB'/Rubber oxygenase catalytic domain-containing protein</fullName>
    </recommendedName>
</protein>
<feature type="domain" description="ER-bound oxygenase mpaB/mpaB'/Rubber oxygenase catalytic" evidence="2">
    <location>
        <begin position="10"/>
        <end position="198"/>
    </location>
</feature>
<sequence length="308" mass="34497">MLTSSALRPKGRGWAACLRVRALHAKVRRSLLKSNRWDCEENGVPINQEDLCATLLAFSVNVLSGIEIVLGRPLPESDQHDYLALWRYIGWLLGVDTLECTRHGKVVSSNPNAAKLPPIDPCGPSKVGDDSILHAYATLESIILHLLHPGESAAALVEHLLSLRSFVSFRSEVCRVFLGGPLSDQLRITKSSIDWTSLRRGQPMSFAASLVGFVSIKIAVLLFMCALRAYTLMTFRSLWFRRKVIKWHGSFQLKFLSVWSDSHLKRMNDAASCRGTKKKDQACPFAMVMDPSREQDSTKRSCENTSRR</sequence>
<dbReference type="InterPro" id="IPR018713">
    <property type="entry name" value="MPAB/Lcp_cat_dom"/>
</dbReference>
<evidence type="ECO:0000313" key="3">
    <source>
        <dbReference type="EMBL" id="EJK59158.1"/>
    </source>
</evidence>
<keyword evidence="1" id="KW-0472">Membrane</keyword>
<keyword evidence="1" id="KW-0812">Transmembrane</keyword>
<dbReference type="PANTHER" id="PTHR37539:SF1">
    <property type="entry name" value="ER-BOUND OXYGENASE MPAB_MPAB'_RUBBER OXYGENASE CATALYTIC DOMAIN-CONTAINING PROTEIN"/>
    <property type="match status" value="1"/>
</dbReference>
<dbReference type="PANTHER" id="PTHR37539">
    <property type="entry name" value="SECRETED PROTEIN-RELATED"/>
    <property type="match status" value="1"/>
</dbReference>
<gene>
    <name evidence="3" type="ORF">THAOC_20659</name>
</gene>
<organism evidence="3 4">
    <name type="scientific">Thalassiosira oceanica</name>
    <name type="common">Marine diatom</name>
    <dbReference type="NCBI Taxonomy" id="159749"/>
    <lineage>
        <taxon>Eukaryota</taxon>
        <taxon>Sar</taxon>
        <taxon>Stramenopiles</taxon>
        <taxon>Ochrophyta</taxon>
        <taxon>Bacillariophyta</taxon>
        <taxon>Coscinodiscophyceae</taxon>
        <taxon>Thalassiosirophycidae</taxon>
        <taxon>Thalassiosirales</taxon>
        <taxon>Thalassiosiraceae</taxon>
        <taxon>Thalassiosira</taxon>
    </lineage>
</organism>
<dbReference type="GO" id="GO:0016491">
    <property type="term" value="F:oxidoreductase activity"/>
    <property type="evidence" value="ECO:0007669"/>
    <property type="project" value="InterPro"/>
</dbReference>
<reference evidence="3 4" key="1">
    <citation type="journal article" date="2012" name="Genome Biol.">
        <title>Genome and low-iron response of an oceanic diatom adapted to chronic iron limitation.</title>
        <authorList>
            <person name="Lommer M."/>
            <person name="Specht M."/>
            <person name="Roy A.S."/>
            <person name="Kraemer L."/>
            <person name="Andreson R."/>
            <person name="Gutowska M.A."/>
            <person name="Wolf J."/>
            <person name="Bergner S.V."/>
            <person name="Schilhabel M.B."/>
            <person name="Klostermeier U.C."/>
            <person name="Beiko R.G."/>
            <person name="Rosenstiel P."/>
            <person name="Hippler M."/>
            <person name="Laroche J."/>
        </authorList>
    </citation>
    <scope>NUCLEOTIDE SEQUENCE [LARGE SCALE GENOMIC DNA]</scope>
    <source>
        <strain evidence="3 4">CCMP1005</strain>
    </source>
</reference>
<dbReference type="EMBL" id="AGNL01023482">
    <property type="protein sequence ID" value="EJK59158.1"/>
    <property type="molecule type" value="Genomic_DNA"/>
</dbReference>
<evidence type="ECO:0000259" key="2">
    <source>
        <dbReference type="Pfam" id="PF09995"/>
    </source>
</evidence>
<evidence type="ECO:0000313" key="4">
    <source>
        <dbReference type="Proteomes" id="UP000266841"/>
    </source>
</evidence>
<keyword evidence="4" id="KW-1185">Reference proteome</keyword>
<name>K0RZE8_THAOC</name>
<feature type="transmembrane region" description="Helical" evidence="1">
    <location>
        <begin position="206"/>
        <end position="233"/>
    </location>
</feature>
<dbReference type="Proteomes" id="UP000266841">
    <property type="component" value="Unassembled WGS sequence"/>
</dbReference>